<comment type="caution">
    <text evidence="1">The sequence shown here is derived from an EMBL/GenBank/DDBJ whole genome shotgun (WGS) entry which is preliminary data.</text>
</comment>
<keyword evidence="2" id="KW-1185">Reference proteome</keyword>
<dbReference type="RefSeq" id="WP_346083864.1">
    <property type="nucleotide sequence ID" value="NZ_BAAAZK010000002.1"/>
</dbReference>
<protein>
    <submittedName>
        <fullName evidence="1">Uncharacterized protein</fullName>
    </submittedName>
</protein>
<name>A0ABP7ZR22_9SPHI</name>
<dbReference type="Proteomes" id="UP001500167">
    <property type="component" value="Unassembled WGS sequence"/>
</dbReference>
<gene>
    <name evidence="1" type="ORF">GCM10022218_03100</name>
</gene>
<sequence length="534" mass="63417">MIYLSAQPDEQYFIWQLKIFLQSLITNQNVSRDQIHILLGYDPIEGVSEDTLYFIEEYGDIASIYVYKDERPNNIYLSTLRPHIIKKHFQQFDYLKDESIFYHDSDIAFTQKIDFSQFLKDEIWYMSDAGSYLNADYIVSKGGNDLLSEMAEIIGIDPQIVYDNNENTGGAQYIIKRTDAGFWDKVERDSESLYDFLNKFASNSQLENPIQSWCADMWAILWNAYYFNFPTKISSQLDFCWPLEKDDTWNTKSIYHDAGATLEKDSQGFNVFVKHYFHNSSPFYIDFDKDIHPETNSYKYVQFFKKIKNFHELKDSCFCIAINSDNELELTDLLELIRLINKVFNTYIFILSYGKNKLLQFDCENVVLKRIESVNENISYLNNQLFIEFQDEFKACGIKYLIFIRPHHRFLADQILSSILRHRSNRYQFTIPHNGELFIVPDEIVPYKIYKERHPYYTLNTKADYDFFIVNKEVFSIELECLYIIGKNTNSKVRFELYKRYSRNIINEPLIITQKVEFSKTEEQSNMKSYIANL</sequence>
<evidence type="ECO:0000313" key="1">
    <source>
        <dbReference type="EMBL" id="GAA4168359.1"/>
    </source>
</evidence>
<evidence type="ECO:0000313" key="2">
    <source>
        <dbReference type="Proteomes" id="UP001500167"/>
    </source>
</evidence>
<dbReference type="EMBL" id="BAAAZK010000002">
    <property type="protein sequence ID" value="GAA4168359.1"/>
    <property type="molecule type" value="Genomic_DNA"/>
</dbReference>
<proteinExistence type="predicted"/>
<accession>A0ABP7ZR22</accession>
<organism evidence="1 2">
    <name type="scientific">Sphingobacterium ginsenosidimutans</name>
    <dbReference type="NCBI Taxonomy" id="687845"/>
    <lineage>
        <taxon>Bacteria</taxon>
        <taxon>Pseudomonadati</taxon>
        <taxon>Bacteroidota</taxon>
        <taxon>Sphingobacteriia</taxon>
        <taxon>Sphingobacteriales</taxon>
        <taxon>Sphingobacteriaceae</taxon>
        <taxon>Sphingobacterium</taxon>
    </lineage>
</organism>
<reference evidence="2" key="1">
    <citation type="journal article" date="2019" name="Int. J. Syst. Evol. Microbiol.">
        <title>The Global Catalogue of Microorganisms (GCM) 10K type strain sequencing project: providing services to taxonomists for standard genome sequencing and annotation.</title>
        <authorList>
            <consortium name="The Broad Institute Genomics Platform"/>
            <consortium name="The Broad Institute Genome Sequencing Center for Infectious Disease"/>
            <person name="Wu L."/>
            <person name="Ma J."/>
        </authorList>
    </citation>
    <scope>NUCLEOTIDE SEQUENCE [LARGE SCALE GENOMIC DNA]</scope>
    <source>
        <strain evidence="2">JCM 16722</strain>
    </source>
</reference>